<keyword evidence="3" id="KW-1185">Reference proteome</keyword>
<accession>A0A6H9WQI0</accession>
<feature type="transmembrane region" description="Helical" evidence="1">
    <location>
        <begin position="285"/>
        <end position="305"/>
    </location>
</feature>
<dbReference type="EMBL" id="WBJY01000001">
    <property type="protein sequence ID" value="KAB1649961.1"/>
    <property type="molecule type" value="Genomic_DNA"/>
</dbReference>
<gene>
    <name evidence="2" type="ORF">F8O04_06980</name>
</gene>
<protein>
    <submittedName>
        <fullName evidence="2">DUF368 domain-containing protein</fullName>
    </submittedName>
</protein>
<dbReference type="PANTHER" id="PTHR37308">
    <property type="entry name" value="INTEGRAL MEMBRANE PROTEIN"/>
    <property type="match status" value="1"/>
</dbReference>
<dbReference type="Proteomes" id="UP000431744">
    <property type="component" value="Unassembled WGS sequence"/>
</dbReference>
<feature type="transmembrane region" description="Helical" evidence="1">
    <location>
        <begin position="122"/>
        <end position="139"/>
    </location>
</feature>
<dbReference type="Pfam" id="PF04018">
    <property type="entry name" value="VCA0040-like"/>
    <property type="match status" value="1"/>
</dbReference>
<feature type="transmembrane region" description="Helical" evidence="1">
    <location>
        <begin position="90"/>
        <end position="110"/>
    </location>
</feature>
<dbReference type="AlphaFoldDB" id="A0A6H9WQI0"/>
<reference evidence="2 3" key="1">
    <citation type="submission" date="2019-09" db="EMBL/GenBank/DDBJ databases">
        <title>Phylogeny of genus Pseudoclavibacter and closely related genus.</title>
        <authorList>
            <person name="Li Y."/>
        </authorList>
    </citation>
    <scope>NUCLEOTIDE SEQUENCE [LARGE SCALE GENOMIC DNA]</scope>
    <source>
        <strain evidence="2 3">EGI 60007</strain>
    </source>
</reference>
<feature type="transmembrane region" description="Helical" evidence="1">
    <location>
        <begin position="21"/>
        <end position="49"/>
    </location>
</feature>
<evidence type="ECO:0000313" key="3">
    <source>
        <dbReference type="Proteomes" id="UP000431744"/>
    </source>
</evidence>
<sequence>MRSAPPFRESCRVNFLRILLDLVRGALIGVVEIIPGVSGGTVALIVGIYERLIESLSEFLRGIARFVVDVLRGRGLAAAGAHFGRVDWRLVIPVVIGMGIALLTAARVVAPLVDEHPVEARALFAGLIIVALFVPARMVGWPWRAHEWALAVVAAVAGFVISGLPPASSDAPALPLVAVAGAFAVCALVLPGLSGSFVLLVIGVYEPTLAALNDRDYGYLAVFMLGMVIGLAVFVQVLRWLLRRHHRITLAIMTGLMAGSLRALWPWQGGDRELLAPSGEVLPVALWFLLGAVIVVTMLIAGRVIERRAGARIDSRGSASTRRGS</sequence>
<feature type="transmembrane region" description="Helical" evidence="1">
    <location>
        <begin position="176"/>
        <end position="205"/>
    </location>
</feature>
<feature type="transmembrane region" description="Helical" evidence="1">
    <location>
        <begin position="248"/>
        <end position="265"/>
    </location>
</feature>
<dbReference type="PANTHER" id="PTHR37308:SF1">
    <property type="entry name" value="POLYPRENYL-PHOSPHATE TRANSPORTER"/>
    <property type="match status" value="1"/>
</dbReference>
<dbReference type="InterPro" id="IPR007163">
    <property type="entry name" value="VCA0040-like"/>
</dbReference>
<proteinExistence type="predicted"/>
<evidence type="ECO:0000256" key="1">
    <source>
        <dbReference type="SAM" id="Phobius"/>
    </source>
</evidence>
<keyword evidence="1" id="KW-0812">Transmembrane</keyword>
<keyword evidence="1" id="KW-0472">Membrane</keyword>
<dbReference type="OrthoDB" id="9793746at2"/>
<name>A0A6H9WQI0_9MICO</name>
<feature type="transmembrane region" description="Helical" evidence="1">
    <location>
        <begin position="145"/>
        <end position="164"/>
    </location>
</feature>
<organism evidence="2 3">
    <name type="scientific">Pseudoclavibacter endophyticus</name>
    <dbReference type="NCBI Taxonomy" id="1778590"/>
    <lineage>
        <taxon>Bacteria</taxon>
        <taxon>Bacillati</taxon>
        <taxon>Actinomycetota</taxon>
        <taxon>Actinomycetes</taxon>
        <taxon>Micrococcales</taxon>
        <taxon>Microbacteriaceae</taxon>
        <taxon>Pseudoclavibacter</taxon>
    </lineage>
</organism>
<evidence type="ECO:0000313" key="2">
    <source>
        <dbReference type="EMBL" id="KAB1649961.1"/>
    </source>
</evidence>
<comment type="caution">
    <text evidence="2">The sequence shown here is derived from an EMBL/GenBank/DDBJ whole genome shotgun (WGS) entry which is preliminary data.</text>
</comment>
<keyword evidence="1" id="KW-1133">Transmembrane helix</keyword>
<feature type="transmembrane region" description="Helical" evidence="1">
    <location>
        <begin position="217"/>
        <end position="241"/>
    </location>
</feature>